<evidence type="ECO:0000313" key="2">
    <source>
        <dbReference type="EMBL" id="GAA3712826.1"/>
    </source>
</evidence>
<reference evidence="3" key="1">
    <citation type="journal article" date="2019" name="Int. J. Syst. Evol. Microbiol.">
        <title>The Global Catalogue of Microorganisms (GCM) 10K type strain sequencing project: providing services to taxonomists for standard genome sequencing and annotation.</title>
        <authorList>
            <consortium name="The Broad Institute Genomics Platform"/>
            <consortium name="The Broad Institute Genome Sequencing Center for Infectious Disease"/>
            <person name="Wu L."/>
            <person name="Ma J."/>
        </authorList>
    </citation>
    <scope>NUCLEOTIDE SEQUENCE [LARGE SCALE GENOMIC DNA]</scope>
    <source>
        <strain evidence="3">JCM 16548</strain>
    </source>
</reference>
<organism evidence="2 3">
    <name type="scientific">Microlunatus aurantiacus</name>
    <dbReference type="NCBI Taxonomy" id="446786"/>
    <lineage>
        <taxon>Bacteria</taxon>
        <taxon>Bacillati</taxon>
        <taxon>Actinomycetota</taxon>
        <taxon>Actinomycetes</taxon>
        <taxon>Propionibacteriales</taxon>
        <taxon>Propionibacteriaceae</taxon>
        <taxon>Microlunatus</taxon>
    </lineage>
</organism>
<dbReference type="Proteomes" id="UP001500051">
    <property type="component" value="Unassembled WGS sequence"/>
</dbReference>
<dbReference type="CDD" id="cd02440">
    <property type="entry name" value="AdoMet_MTases"/>
    <property type="match status" value="1"/>
</dbReference>
<comment type="caution">
    <text evidence="2">The sequence shown here is derived from an EMBL/GenBank/DDBJ whole genome shotgun (WGS) entry which is preliminary data.</text>
</comment>
<keyword evidence="3" id="KW-1185">Reference proteome</keyword>
<feature type="domain" description="Methyltransferase" evidence="1">
    <location>
        <begin position="47"/>
        <end position="131"/>
    </location>
</feature>
<dbReference type="Pfam" id="PF13649">
    <property type="entry name" value="Methyltransf_25"/>
    <property type="match status" value="1"/>
</dbReference>
<evidence type="ECO:0000259" key="1">
    <source>
        <dbReference type="Pfam" id="PF13649"/>
    </source>
</evidence>
<dbReference type="EMBL" id="BAAAYX010000014">
    <property type="protein sequence ID" value="GAA3712826.1"/>
    <property type="molecule type" value="Genomic_DNA"/>
</dbReference>
<sequence length="199" mass="21777">MINVPDFDALYRADPDPWQVAGSFYEQRKQAVLLACLTRPRYTAAWDPGCGTGELAAALADRTGSVLATDSSTEAVRLTARRCGGLGTVVVAPLRQPADPDRPGEGTGGFDLTVVAEFAYYLTAPDRAAFWDVVDASSAPTAEIVIVHWRHRPHDAYLSGLDVTAEGTRRLTEAGHRWERRVRHDDQDFVLDVLVREAA</sequence>
<dbReference type="InterPro" id="IPR041698">
    <property type="entry name" value="Methyltransf_25"/>
</dbReference>
<dbReference type="RefSeq" id="WP_344813712.1">
    <property type="nucleotide sequence ID" value="NZ_BAAAYX010000014.1"/>
</dbReference>
<accession>A0ABP7E0T9</accession>
<dbReference type="Gene3D" id="3.40.50.150">
    <property type="entry name" value="Vaccinia Virus protein VP39"/>
    <property type="match status" value="1"/>
</dbReference>
<evidence type="ECO:0000313" key="3">
    <source>
        <dbReference type="Proteomes" id="UP001500051"/>
    </source>
</evidence>
<name>A0ABP7E0T9_9ACTN</name>
<proteinExistence type="predicted"/>
<dbReference type="InterPro" id="IPR029063">
    <property type="entry name" value="SAM-dependent_MTases_sf"/>
</dbReference>
<dbReference type="SUPFAM" id="SSF53335">
    <property type="entry name" value="S-adenosyl-L-methionine-dependent methyltransferases"/>
    <property type="match status" value="1"/>
</dbReference>
<gene>
    <name evidence="2" type="ORF">GCM10022204_34710</name>
</gene>
<protein>
    <recommendedName>
        <fullName evidence="1">Methyltransferase domain-containing protein</fullName>
    </recommendedName>
</protein>